<accession>A0A853IN81</accession>
<protein>
    <submittedName>
        <fullName evidence="1">DUF3987 domain-containing protein</fullName>
    </submittedName>
</protein>
<dbReference type="AlphaFoldDB" id="A0A853IN81"/>
<keyword evidence="2" id="KW-1185">Reference proteome</keyword>
<proteinExistence type="predicted"/>
<dbReference type="EMBL" id="JACCKX010000001">
    <property type="protein sequence ID" value="NZA01896.1"/>
    <property type="molecule type" value="Genomic_DNA"/>
</dbReference>
<dbReference type="Pfam" id="PF13148">
    <property type="entry name" value="DUF3987"/>
    <property type="match status" value="1"/>
</dbReference>
<organism evidence="1 2">
    <name type="scientific">Ottowia beijingensis</name>
    <dbReference type="NCBI Taxonomy" id="1207057"/>
    <lineage>
        <taxon>Bacteria</taxon>
        <taxon>Pseudomonadati</taxon>
        <taxon>Pseudomonadota</taxon>
        <taxon>Betaproteobacteria</taxon>
        <taxon>Burkholderiales</taxon>
        <taxon>Comamonadaceae</taxon>
        <taxon>Ottowia</taxon>
    </lineage>
</organism>
<reference evidence="1 2" key="1">
    <citation type="submission" date="2020-07" db="EMBL/GenBank/DDBJ databases">
        <authorList>
            <person name="Maaloum M."/>
        </authorList>
    </citation>
    <scope>NUCLEOTIDE SEQUENCE [LARGE SCALE GENOMIC DNA]</scope>
    <source>
        <strain evidence="1 2">GCS-AN-3</strain>
    </source>
</reference>
<evidence type="ECO:0000313" key="1">
    <source>
        <dbReference type="EMBL" id="NZA01896.1"/>
    </source>
</evidence>
<dbReference type="InterPro" id="IPR025048">
    <property type="entry name" value="DUF3987"/>
</dbReference>
<sequence>MARWGVFSPEGARHLTGQTMRDLETLCLLWGGEMARVERSRTTLIETIDTSLTISVMVQSKAFKQFCQSKDEMARSSGFLSRCLVINPESTQGTRTSGVALGNRDGLDNFLARLRELAEESRATIKGKEVGESCFF</sequence>
<dbReference type="RefSeq" id="WP_180550295.1">
    <property type="nucleotide sequence ID" value="NZ_JACCKX010000001.1"/>
</dbReference>
<evidence type="ECO:0000313" key="2">
    <source>
        <dbReference type="Proteomes" id="UP000589716"/>
    </source>
</evidence>
<gene>
    <name evidence="1" type="ORF">H0I39_09255</name>
</gene>
<name>A0A853IN81_9BURK</name>
<dbReference type="Proteomes" id="UP000589716">
    <property type="component" value="Unassembled WGS sequence"/>
</dbReference>
<comment type="caution">
    <text evidence="1">The sequence shown here is derived from an EMBL/GenBank/DDBJ whole genome shotgun (WGS) entry which is preliminary data.</text>
</comment>